<dbReference type="InterPro" id="IPR042231">
    <property type="entry name" value="Cho/carn_acyl_trans_2"/>
</dbReference>
<reference evidence="10" key="1">
    <citation type="journal article" date="2020" name="bioRxiv">
        <title>Whole genome comparisons of ergot fungi reveals the divergence and evolution of species within the genus Claviceps are the result of varying mechanisms driving genome evolution and host range expansion.</title>
        <authorList>
            <person name="Wyka S.A."/>
            <person name="Mondo S.J."/>
            <person name="Liu M."/>
            <person name="Dettman J."/>
            <person name="Nalam V."/>
            <person name="Broders K.D."/>
        </authorList>
    </citation>
    <scope>NUCLEOTIDE SEQUENCE</scope>
    <source>
        <strain evidence="10">CCC 602</strain>
    </source>
</reference>
<comment type="caution">
    <text evidence="10">The sequence shown here is derived from an EMBL/GenBank/DDBJ whole genome shotgun (WGS) entry which is preliminary data.</text>
</comment>
<dbReference type="Gene3D" id="3.30.559.70">
    <property type="entry name" value="Choline/Carnitine o-acyltransferase, domain 2"/>
    <property type="match status" value="1"/>
</dbReference>
<feature type="domain" description="Choline/carnitine acyltransferase" evidence="9">
    <location>
        <begin position="83"/>
        <end position="733"/>
    </location>
</feature>
<dbReference type="InterPro" id="IPR023213">
    <property type="entry name" value="CAT-like_dom_sf"/>
</dbReference>
<dbReference type="EMBL" id="SRPW01000448">
    <property type="protein sequence ID" value="KAG6014475.1"/>
    <property type="molecule type" value="Genomic_DNA"/>
</dbReference>
<dbReference type="Gene3D" id="3.30.559.10">
    <property type="entry name" value="Chloramphenicol acetyltransferase-like domain"/>
    <property type="match status" value="1"/>
</dbReference>
<evidence type="ECO:0000313" key="11">
    <source>
        <dbReference type="Proteomes" id="UP000748025"/>
    </source>
</evidence>
<keyword evidence="11" id="KW-1185">Reference proteome</keyword>
<dbReference type="GO" id="GO:0005739">
    <property type="term" value="C:mitochondrion"/>
    <property type="evidence" value="ECO:0007669"/>
    <property type="project" value="TreeGrafter"/>
</dbReference>
<dbReference type="Gene3D" id="1.10.275.20">
    <property type="entry name" value="Choline/Carnitine o-acyltransferase"/>
    <property type="match status" value="1"/>
</dbReference>
<dbReference type="FunFam" id="3.30.559.10:FF:000019">
    <property type="entry name" value="Carnitine acetyl transferase"/>
    <property type="match status" value="1"/>
</dbReference>
<dbReference type="SUPFAM" id="SSF52777">
    <property type="entry name" value="CoA-dependent acyltransferases"/>
    <property type="match status" value="2"/>
</dbReference>
<feature type="compositionally biased region" description="Basic and acidic residues" evidence="8">
    <location>
        <begin position="827"/>
        <end position="839"/>
    </location>
</feature>
<protein>
    <recommendedName>
        <fullName evidence="9">Choline/carnitine acyltransferase domain-containing protein</fullName>
    </recommendedName>
</protein>
<dbReference type="GO" id="GO:0009437">
    <property type="term" value="P:carnitine metabolic process"/>
    <property type="evidence" value="ECO:0007669"/>
    <property type="project" value="TreeGrafter"/>
</dbReference>
<feature type="compositionally biased region" description="Polar residues" evidence="8">
    <location>
        <begin position="645"/>
        <end position="656"/>
    </location>
</feature>
<dbReference type="FunFam" id="1.10.275.20:FF:000003">
    <property type="entry name" value="Carnitine acetyl transferase"/>
    <property type="match status" value="1"/>
</dbReference>
<feature type="compositionally biased region" description="Low complexity" evidence="8">
    <location>
        <begin position="36"/>
        <end position="52"/>
    </location>
</feature>
<organism evidence="10 11">
    <name type="scientific">Claviceps pusilla</name>
    <dbReference type="NCBI Taxonomy" id="123648"/>
    <lineage>
        <taxon>Eukaryota</taxon>
        <taxon>Fungi</taxon>
        <taxon>Dikarya</taxon>
        <taxon>Ascomycota</taxon>
        <taxon>Pezizomycotina</taxon>
        <taxon>Sordariomycetes</taxon>
        <taxon>Hypocreomycetidae</taxon>
        <taxon>Hypocreales</taxon>
        <taxon>Clavicipitaceae</taxon>
        <taxon>Claviceps</taxon>
    </lineage>
</organism>
<evidence type="ECO:0000256" key="3">
    <source>
        <dbReference type="ARBA" id="ARBA00022679"/>
    </source>
</evidence>
<feature type="active site" description="Proton acceptor" evidence="7">
    <location>
        <position position="389"/>
    </location>
</feature>
<dbReference type="PANTHER" id="PTHR22589:SF29">
    <property type="entry name" value="MITOCHONDRIAL CARNITINE O-ACETYLTRANSFERASE-RELATED"/>
    <property type="match status" value="1"/>
</dbReference>
<keyword evidence="6" id="KW-0012">Acyltransferase</keyword>
<keyword evidence="3" id="KW-0808">Transferase</keyword>
<evidence type="ECO:0000256" key="7">
    <source>
        <dbReference type="PIRSR" id="PIRSR600542-1"/>
    </source>
</evidence>
<dbReference type="FunFam" id="3.30.559.70:FF:000003">
    <property type="entry name" value="Carnitine acetyl transferase FacC"/>
    <property type="match status" value="1"/>
</dbReference>
<dbReference type="Proteomes" id="UP000748025">
    <property type="component" value="Unassembled WGS sequence"/>
</dbReference>
<evidence type="ECO:0000256" key="4">
    <source>
        <dbReference type="ARBA" id="ARBA00022832"/>
    </source>
</evidence>
<proteinExistence type="inferred from homology"/>
<comment type="similarity">
    <text evidence="1">Belongs to the carnitine/choline acetyltransferase family.</text>
</comment>
<dbReference type="InterPro" id="IPR039551">
    <property type="entry name" value="Cho/carn_acyl_trans"/>
</dbReference>
<feature type="compositionally biased region" description="Polar residues" evidence="8">
    <location>
        <begin position="1"/>
        <end position="12"/>
    </location>
</feature>
<keyword evidence="5" id="KW-0443">Lipid metabolism</keyword>
<feature type="region of interest" description="Disordered" evidence="8">
    <location>
        <begin position="750"/>
        <end position="775"/>
    </location>
</feature>
<dbReference type="GO" id="GO:0004092">
    <property type="term" value="F:carnitine O-acetyltransferase activity"/>
    <property type="evidence" value="ECO:0007669"/>
    <property type="project" value="TreeGrafter"/>
</dbReference>
<dbReference type="PROSITE" id="PS00440">
    <property type="entry name" value="ACYLTRANSF_C_2"/>
    <property type="match status" value="1"/>
</dbReference>
<evidence type="ECO:0000256" key="1">
    <source>
        <dbReference type="ARBA" id="ARBA00005232"/>
    </source>
</evidence>
<sequence>MSATVGTLSSTDSAEKRLPEPQLSSKSATPRSIPESVPSITSLPSSIPSTSSAAYTRMPLDTNSDGQRDGGITFASQDKLPKLPIPDLASTCDKYLEALRPLQSPSERAETEHAVRDFLTTDGPDLQERLKRYAQGKTSYIEQFWYDSYLNFDNPVVLNLNPFFLLEDDPTPARNNQVTRAASLVASALEFIRAVRKEELPPDTIKGKPLCMYQFTRLFGTARVPTDHGCQIVQDPEAKHIVVICHGQIYWFDVLDDNSDVIMTEKDIAVNLHTITEDAAQTPIQEAAKGALGVLSTENRKTWSGLRDVITKDAGSNNADCLNIVDSALFALCLDYTEPQDVAALCQNMLCGTSEVKNGVQIGTCTNRWYDKMQIIVCKNGSAGINFEHTGVDGHTVLRFASDVYTDTILRFARTINGQAPTLWTSTSPDPSKRDPESFGDVNTTPRKLEWDMVPELSIAVRFAETRLADLIEQNEFQCLDFSSYGKNFITSMGFSPDAFVQMAFQAAYYGLYGRVECTYEPAMTKFYLHGRTEAVRTVSQDSVDFVQTFWADNPAEDKIAALKRACQKHTARTKECLQAEGCDRHLYALFCVWQKYVDGELKSGTSSLGSPVDVDADADCSQDESNSSSEHLVDVKLEREGATADSSTTSPSQNTRSRHRPLPFIFADGGWDKLNTTVLSTSNCGNPSLRQFGFGPTSGDGFGIGYIIKNDSISICVSSKHRQTKRFVDTLESYLLEIRRILRITNRKTSLSTHKSSRAREAESSNPGQPMNRLKSRGRLITTEGVAAAKETATPIESALASDDDELGGYGFFDAGMLLQALQARDRNAETGESKASERAAVQARRRDVGKKLRLTTE</sequence>
<evidence type="ECO:0000256" key="8">
    <source>
        <dbReference type="SAM" id="MobiDB-lite"/>
    </source>
</evidence>
<evidence type="ECO:0000256" key="6">
    <source>
        <dbReference type="ARBA" id="ARBA00023315"/>
    </source>
</evidence>
<name>A0A9P7NDP4_9HYPO</name>
<evidence type="ECO:0000259" key="9">
    <source>
        <dbReference type="Pfam" id="PF00755"/>
    </source>
</evidence>
<feature type="region of interest" description="Disordered" evidence="8">
    <location>
        <begin position="614"/>
        <end position="661"/>
    </location>
</feature>
<dbReference type="GO" id="GO:0006631">
    <property type="term" value="P:fatty acid metabolic process"/>
    <property type="evidence" value="ECO:0007669"/>
    <property type="project" value="UniProtKB-KW"/>
</dbReference>
<evidence type="ECO:0000313" key="10">
    <source>
        <dbReference type="EMBL" id="KAG6014475.1"/>
    </source>
</evidence>
<feature type="region of interest" description="Disordered" evidence="8">
    <location>
        <begin position="827"/>
        <end position="859"/>
    </location>
</feature>
<feature type="compositionally biased region" description="Basic and acidic residues" evidence="8">
    <location>
        <begin position="632"/>
        <end position="643"/>
    </location>
</feature>
<keyword evidence="4" id="KW-0276">Fatty acid metabolism</keyword>
<keyword evidence="2" id="KW-0813">Transport</keyword>
<gene>
    <name evidence="10" type="ORF">E4U43_006484</name>
</gene>
<dbReference type="Pfam" id="PF00755">
    <property type="entry name" value="Carn_acyltransf"/>
    <property type="match status" value="1"/>
</dbReference>
<dbReference type="FunFam" id="3.30.559.10:FF:000025">
    <property type="entry name" value="Carnitine acetyl transferase"/>
    <property type="match status" value="1"/>
</dbReference>
<feature type="compositionally biased region" description="Basic and acidic residues" evidence="8">
    <location>
        <begin position="846"/>
        <end position="859"/>
    </location>
</feature>
<dbReference type="InterPro" id="IPR000542">
    <property type="entry name" value="Carn_acyl_trans"/>
</dbReference>
<dbReference type="OrthoDB" id="240216at2759"/>
<dbReference type="InterPro" id="IPR042572">
    <property type="entry name" value="Carn_acyl_trans_N"/>
</dbReference>
<evidence type="ECO:0000256" key="2">
    <source>
        <dbReference type="ARBA" id="ARBA00022448"/>
    </source>
</evidence>
<accession>A0A9P7NDP4</accession>
<feature type="region of interest" description="Disordered" evidence="8">
    <location>
        <begin position="1"/>
        <end position="78"/>
    </location>
</feature>
<dbReference type="PANTHER" id="PTHR22589">
    <property type="entry name" value="CARNITINE O-ACYLTRANSFERASE"/>
    <property type="match status" value="1"/>
</dbReference>
<evidence type="ECO:0000256" key="5">
    <source>
        <dbReference type="ARBA" id="ARBA00023098"/>
    </source>
</evidence>
<dbReference type="AlphaFoldDB" id="A0A9P7NDP4"/>